<keyword evidence="5" id="KW-1185">Reference proteome</keyword>
<evidence type="ECO:0000259" key="3">
    <source>
        <dbReference type="Pfam" id="PF25794"/>
    </source>
</evidence>
<protein>
    <submittedName>
        <fullName evidence="4">Histidine kinase-like ATPase, C-terminal domain containing protein</fullName>
    </submittedName>
</protein>
<keyword evidence="4" id="KW-0418">Kinase</keyword>
<dbReference type="Pfam" id="PF13020">
    <property type="entry name" value="NOV_C"/>
    <property type="match status" value="1"/>
</dbReference>
<dbReference type="OrthoDB" id="1262810at2759"/>
<proteinExistence type="predicted"/>
<feature type="compositionally biased region" description="Acidic residues" evidence="1">
    <location>
        <begin position="74"/>
        <end position="88"/>
    </location>
</feature>
<sequence>MEAKKLEDAALLKLRKGVKQNFSKQKKHLLRSLQKKELDERFNAISECVESFSSVHKDVCGKHTRFMPSSSENEFSDDCVYEDDSDDAPDSHIKSSSEPVKSSDRPSSCPYPSATEEITRLGLKGEVKEHLSLASGSQKHYKSSGSVKKKRKFEELNCTNTAPPKLRKIDKVRPDVLVHNGKGAKEGSNMNEDDSSAMEDGFSVNNDSLRMFIAIWKDRCQGVNVGQVLKRMLRFYKVRDRKGMVSMYSSYPFIGVLNVAVSSIKLGMWDSVYDTVQAISQYDMSKPLISDNLEYESINVEPSMKDALMTREPMVGHTLGVSVEDIIGKVAAYVKLDRESLNNDKSYLEKRFSILRNLSNCDCWLADQFCVKEFRSLGYGDFLPFLEKHTSLLPQELCNFIAGDTSEKSPLEVRMMHHQLVLLLSQASNNLWENKNMTKQDISSLLIRQFPFVSFKIVANGSLEDIINMEMKDTSGIISKSLIFSYTLCTRNVTESSAGKKNDLLKSTSLRFDNDQDVITHNSLTSKDAIEVLLKAPMLLDLNLWSHWDLIFAPSLGPLVPWLLKEVKTDELLCLVTGDGKVVRIDPSATVDSFLEAAIQGSSFQTAVKLLSLFSVVGGEKHVPISLLKCHAQHAFQVILNNFLENAESNGCENSLFNGKIFCEEKMIREVPKANFSSELRNNLSKMNMAVSSISRFVLDCLHYLPTEIRVFAAEIFLSGMQSVIKDAASAILYECNQTDQRLMLHEVGLSLGIMEWINDYHAFSSNHATNLFLSEASCLKARGSKKMSGSIHEQDMLDKFSTSEEGNKDASVTVRTDEQSKKGTLVCAVTNDAEVSDCGIGNRCSLQFSELNEDATLVIESIRKDEFGLDSSLSNVENGMLKKQHARLGRALHCLSQELYSQDSHFILELVQNADDNVYPENVEPTLTFILQDSGIIVLNNERGFSAQNIRALCDVGSSTKKGSNAGYIGQKGIGFKSVFRITDAPEIHSNGFHVKFDISEGQIGFVLPTVIPPCDLDLISRLASSGSDQLEFSHCNTCIVLPFRSRLSEGTVMKNILTMFSDLHPSLLLFLHRLRCIKFRNLLEDSLIVMRKEIVGHGIINVSYGKEKMTWFVVSQKLPADFLRSDVQTTEISVAFTLQESVNGGYSPHLSQQPVFAFLPLRTYGLKFILQGDFVLPSSREEVDGNSPWNQWLLSEFPGLFVKAERSFCDLPCFKDNPGKAVSTFMSFVPLVGEVHGFFSSLPRMIICRLRMSNCLLLEGGNCEWVPPCKVLRGWNEQARSILPYTLLHEHLGLGFLDKYIVLSDPLSRTLGVEEYGPKILVQVLLSLCRTESGLKSMGLAWLSSCLIELYTMYVHFSGRTVLDSDVELDCIDNLRRIPFIPLSNGTYSAVDDGTIWLHFDASSSGFDGEHGIESFPNLYAKLRIVSPALLSASSVDGSQTDLTVSDKLTMMLYRIGVQRLSAHEIIKLHILPAISDETTAVKDNNLMTEYVCFVMYHLQFSCPDCLVEREYIISELKNTAYILTNYGFKRPTEVSIHFGEEYGNPVNINKLIEAVDIKWHEVDISYLKHPITKALPSGLIKLREFFQGIGITDFVKVVQVEKSITDISQTLFKHFMSDGYLISHGSIVKDWESHELVTLLSLLSRDGNRKYCEYLLEVLDNLWDSCFGDKVTCYCTSKSVLGSKPFKSSFISTISDVQWVVSTMDDKLHYPKDLYYDCEAVRAVLGTSAPYAIPQVKSGKLVSDIGFKTQVTFEDVLEMLRVWRCKTPFMASIAQMSRLYAFVWHEVAISKKLAEEFHSEPCIFVPYASGSSHDDEISGAFLSPGEVFWHDPTGAMDQMKEMHPQCALTSLAPSPLNKTLCNIYPGIHDFFVHVCGVHENPPLLSYLQILQWLSSVTLPSQAAKAVFQVLLKWTEGLKSGLSTEDVAYLKDSLKKVECTVLPTIQDKWVSLHPSFGLLCWCDDKMLKKHFKHMDGIDFLNLGKLSKDDKEVLQTQVSVLMRALEIPALSEVVSREAIYYGVADSSFKASLVNWALPYAQRYFSAVHPDKYSQLKQSGFDILNCLELVVVEQLFYRNIIKSRGSTSEKQVKSTCLLQGNILYTTQESDAHALFMELSRLFFDGNPELHMANFLHMITTMAESGSSEAQTEFFILNSQKVPKLPNGESVWSLASVSSFMECGKTVQPNSSLKEVNEQSTSKSKRKAAFTLNWPPANWRNAPGFDYARAGRFKTQASVAQLSCGSQKKKEDDGLNIDQTYNKIPMSIDNDWTIEDDTTGTSTALVLPDYNSLEHCGNASDQTDFVKTKELDPNGLDCIPETRKSGSSQFYKRDQIRIGIPNAQAILTGRLGEHLAFKYFIGKAGKCAVKWVNEHNETGLPYDIVVADSKTGEEFIEVKATISPRKNWLKITMREWQFAIDKGEAFSIAHVVLLENNVARVSVFKNPVKLLQQGRLHLVFVLPTEQEFSLVS</sequence>
<dbReference type="PANTHER" id="PTHR32387">
    <property type="entry name" value="WU:FJ29H11"/>
    <property type="match status" value="1"/>
</dbReference>
<dbReference type="FunCoup" id="A0A2P5F460">
    <property type="interactions" value="346"/>
</dbReference>
<dbReference type="InParanoid" id="A0A2P5F460"/>
<comment type="caution">
    <text evidence="4">The sequence shown here is derived from an EMBL/GenBank/DDBJ whole genome shotgun (WGS) entry which is preliminary data.</text>
</comment>
<dbReference type="SUPFAM" id="SSF55874">
    <property type="entry name" value="ATPase domain of HSP90 chaperone/DNA topoisomerase II/histidine kinase"/>
    <property type="match status" value="1"/>
</dbReference>
<feature type="domain" description="Protein NO VEIN C-terminal" evidence="2">
    <location>
        <begin position="2351"/>
        <end position="2436"/>
    </location>
</feature>
<dbReference type="InterPro" id="IPR024975">
    <property type="entry name" value="NOV_C"/>
</dbReference>
<accession>A0A2P5F460</accession>
<dbReference type="GO" id="GO:0005634">
    <property type="term" value="C:nucleus"/>
    <property type="evidence" value="ECO:0007669"/>
    <property type="project" value="TreeGrafter"/>
</dbReference>
<organism evidence="4 5">
    <name type="scientific">Trema orientale</name>
    <name type="common">Charcoal tree</name>
    <name type="synonym">Celtis orientalis</name>
    <dbReference type="NCBI Taxonomy" id="63057"/>
    <lineage>
        <taxon>Eukaryota</taxon>
        <taxon>Viridiplantae</taxon>
        <taxon>Streptophyta</taxon>
        <taxon>Embryophyta</taxon>
        <taxon>Tracheophyta</taxon>
        <taxon>Spermatophyta</taxon>
        <taxon>Magnoliopsida</taxon>
        <taxon>eudicotyledons</taxon>
        <taxon>Gunneridae</taxon>
        <taxon>Pentapetalae</taxon>
        <taxon>rosids</taxon>
        <taxon>fabids</taxon>
        <taxon>Rosales</taxon>
        <taxon>Cannabaceae</taxon>
        <taxon>Trema</taxon>
    </lineage>
</organism>
<dbReference type="GO" id="GO:0016301">
    <property type="term" value="F:kinase activity"/>
    <property type="evidence" value="ECO:0007669"/>
    <property type="project" value="UniProtKB-KW"/>
</dbReference>
<dbReference type="STRING" id="63057.A0A2P5F460"/>
<gene>
    <name evidence="4" type="ORF">TorRG33x02_116700</name>
</gene>
<dbReference type="GO" id="GO:0010305">
    <property type="term" value="P:leaf vascular tissue pattern formation"/>
    <property type="evidence" value="ECO:0007669"/>
    <property type="project" value="TreeGrafter"/>
</dbReference>
<evidence type="ECO:0000313" key="4">
    <source>
        <dbReference type="EMBL" id="PON92576.1"/>
    </source>
</evidence>
<dbReference type="GO" id="GO:0048364">
    <property type="term" value="P:root development"/>
    <property type="evidence" value="ECO:0007669"/>
    <property type="project" value="TreeGrafter"/>
</dbReference>
<feature type="region of interest" description="Disordered" evidence="1">
    <location>
        <begin position="66"/>
        <end position="113"/>
    </location>
</feature>
<dbReference type="NCBIfam" id="NF047352">
    <property type="entry name" value="P_loop_sacsin"/>
    <property type="match status" value="1"/>
</dbReference>
<dbReference type="EMBL" id="JXTC01000064">
    <property type="protein sequence ID" value="PON92576.1"/>
    <property type="molecule type" value="Genomic_DNA"/>
</dbReference>
<keyword evidence="4" id="KW-0808">Transferase</keyword>
<feature type="domain" description="Sacsin/Nov" evidence="3">
    <location>
        <begin position="906"/>
        <end position="1083"/>
    </location>
</feature>
<dbReference type="PANTHER" id="PTHR32387:SF0">
    <property type="entry name" value="PROTEIN NO VEIN"/>
    <property type="match status" value="1"/>
</dbReference>
<dbReference type="InterPro" id="IPR036890">
    <property type="entry name" value="HATPase_C_sf"/>
</dbReference>
<evidence type="ECO:0000256" key="1">
    <source>
        <dbReference type="SAM" id="MobiDB-lite"/>
    </source>
</evidence>
<reference evidence="5" key="1">
    <citation type="submission" date="2016-06" db="EMBL/GenBank/DDBJ databases">
        <title>Parallel loss of symbiosis genes in relatives of nitrogen-fixing non-legume Parasponia.</title>
        <authorList>
            <person name="Van Velzen R."/>
            <person name="Holmer R."/>
            <person name="Bu F."/>
            <person name="Rutten L."/>
            <person name="Van Zeijl A."/>
            <person name="Liu W."/>
            <person name="Santuari L."/>
            <person name="Cao Q."/>
            <person name="Sharma T."/>
            <person name="Shen D."/>
            <person name="Roswanjaya Y."/>
            <person name="Wardhani T."/>
            <person name="Kalhor M.S."/>
            <person name="Jansen J."/>
            <person name="Van den Hoogen J."/>
            <person name="Gungor B."/>
            <person name="Hartog M."/>
            <person name="Hontelez J."/>
            <person name="Verver J."/>
            <person name="Yang W.-C."/>
            <person name="Schijlen E."/>
            <person name="Repin R."/>
            <person name="Schilthuizen M."/>
            <person name="Schranz E."/>
            <person name="Heidstra R."/>
            <person name="Miyata K."/>
            <person name="Fedorova E."/>
            <person name="Kohlen W."/>
            <person name="Bisseling T."/>
            <person name="Smit S."/>
            <person name="Geurts R."/>
        </authorList>
    </citation>
    <scope>NUCLEOTIDE SEQUENCE [LARGE SCALE GENOMIC DNA]</scope>
    <source>
        <strain evidence="5">cv. RG33-2</strain>
    </source>
</reference>
<dbReference type="InterPro" id="IPR058210">
    <property type="entry name" value="SACS/Nov_dom"/>
</dbReference>
<evidence type="ECO:0000259" key="2">
    <source>
        <dbReference type="Pfam" id="PF13020"/>
    </source>
</evidence>
<dbReference type="GO" id="GO:0009793">
    <property type="term" value="P:embryo development ending in seed dormancy"/>
    <property type="evidence" value="ECO:0007669"/>
    <property type="project" value="TreeGrafter"/>
</dbReference>
<dbReference type="InterPro" id="IPR052957">
    <property type="entry name" value="Auxin_embryo_med"/>
</dbReference>
<dbReference type="Proteomes" id="UP000237000">
    <property type="component" value="Unassembled WGS sequence"/>
</dbReference>
<dbReference type="Gene3D" id="3.30.565.10">
    <property type="entry name" value="Histidine kinase-like ATPase, C-terminal domain"/>
    <property type="match status" value="1"/>
</dbReference>
<dbReference type="Pfam" id="PF25794">
    <property type="entry name" value="SACS"/>
    <property type="match status" value="1"/>
</dbReference>
<name>A0A2P5F460_TREOI</name>
<evidence type="ECO:0000313" key="5">
    <source>
        <dbReference type="Proteomes" id="UP000237000"/>
    </source>
</evidence>